<feature type="compositionally biased region" description="Basic and acidic residues" evidence="12">
    <location>
        <begin position="645"/>
        <end position="655"/>
    </location>
</feature>
<evidence type="ECO:0000256" key="1">
    <source>
        <dbReference type="ARBA" id="ARBA00004604"/>
    </source>
</evidence>
<feature type="region of interest" description="Disordered" evidence="12">
    <location>
        <begin position="412"/>
        <end position="501"/>
    </location>
</feature>
<dbReference type="EMBL" id="QKKF02028001">
    <property type="protein sequence ID" value="RZF35566.1"/>
    <property type="molecule type" value="Genomic_DNA"/>
</dbReference>
<keyword evidence="3" id="KW-0597">Phosphoprotein</keyword>
<dbReference type="FunFam" id="3.40.50.300:FF:000105">
    <property type="entry name" value="BMS1 ribosome biogenesis factor"/>
    <property type="match status" value="1"/>
</dbReference>
<dbReference type="GO" id="GO:0000462">
    <property type="term" value="P:maturation of SSU-rRNA from tricistronic rRNA transcript (SSU-rRNA, 5.8S rRNA, LSU-rRNA)"/>
    <property type="evidence" value="ECO:0007669"/>
    <property type="project" value="TreeGrafter"/>
</dbReference>
<comment type="catalytic activity">
    <reaction evidence="9">
        <text>GTP + H2O = GDP + phosphate + H(+)</text>
        <dbReference type="Rhea" id="RHEA:19669"/>
        <dbReference type="ChEBI" id="CHEBI:15377"/>
        <dbReference type="ChEBI" id="CHEBI:15378"/>
        <dbReference type="ChEBI" id="CHEBI:37565"/>
        <dbReference type="ChEBI" id="CHEBI:43474"/>
        <dbReference type="ChEBI" id="CHEBI:58189"/>
    </reaction>
    <physiologicalReaction direction="left-to-right" evidence="9">
        <dbReference type="Rhea" id="RHEA:19670"/>
    </physiologicalReaction>
</comment>
<dbReference type="GO" id="GO:0005524">
    <property type="term" value="F:ATP binding"/>
    <property type="evidence" value="ECO:0007669"/>
    <property type="project" value="UniProtKB-KW"/>
</dbReference>
<evidence type="ECO:0000256" key="12">
    <source>
        <dbReference type="SAM" id="MobiDB-lite"/>
    </source>
</evidence>
<feature type="region of interest" description="Disordered" evidence="12">
    <location>
        <begin position="625"/>
        <end position="670"/>
    </location>
</feature>
<dbReference type="Gene3D" id="3.40.50.300">
    <property type="entry name" value="P-loop containing nucleotide triphosphate hydrolases"/>
    <property type="match status" value="1"/>
</dbReference>
<dbReference type="PANTHER" id="PTHR12858:SF2">
    <property type="entry name" value="RIBOSOME BIOGENESIS PROTEIN BMS1 HOMOLOG"/>
    <property type="match status" value="1"/>
</dbReference>
<evidence type="ECO:0000259" key="13">
    <source>
        <dbReference type="PROSITE" id="PS51714"/>
    </source>
</evidence>
<feature type="compositionally biased region" description="Acidic residues" evidence="12">
    <location>
        <begin position="628"/>
        <end position="644"/>
    </location>
</feature>
<evidence type="ECO:0000256" key="3">
    <source>
        <dbReference type="ARBA" id="ARBA00022553"/>
    </source>
</evidence>
<dbReference type="FunCoup" id="A0A482WQL0">
    <property type="interactions" value="2339"/>
</dbReference>
<comment type="similarity">
    <text evidence="10">Belongs to the TRAFAC class translation factor GTPase superfamily. Bms1-like GTPase family. BMS1 subfamily.</text>
</comment>
<dbReference type="GO" id="GO:0003924">
    <property type="term" value="F:GTPase activity"/>
    <property type="evidence" value="ECO:0007669"/>
    <property type="project" value="TreeGrafter"/>
</dbReference>
<dbReference type="Pfam" id="PF08142">
    <property type="entry name" value="AARP2CN"/>
    <property type="match status" value="1"/>
</dbReference>
<dbReference type="CDD" id="cd01882">
    <property type="entry name" value="BMS1"/>
    <property type="match status" value="1"/>
</dbReference>
<feature type="compositionally biased region" description="Acidic residues" evidence="12">
    <location>
        <begin position="441"/>
        <end position="477"/>
    </location>
</feature>
<dbReference type="SMR" id="A0A482WQL0"/>
<evidence type="ECO:0000313" key="14">
    <source>
        <dbReference type="EMBL" id="RZF35566.1"/>
    </source>
</evidence>
<dbReference type="InterPro" id="IPR007034">
    <property type="entry name" value="BMS1_TSR1_C"/>
</dbReference>
<feature type="compositionally biased region" description="Basic residues" evidence="12">
    <location>
        <begin position="1097"/>
        <end position="1117"/>
    </location>
</feature>
<dbReference type="InterPro" id="IPR037875">
    <property type="entry name" value="Bms1_N"/>
</dbReference>
<keyword evidence="6" id="KW-0067">ATP-binding</keyword>
<dbReference type="Pfam" id="PF04950">
    <property type="entry name" value="RIBIOP_C"/>
    <property type="match status" value="1"/>
</dbReference>
<evidence type="ECO:0000256" key="6">
    <source>
        <dbReference type="ARBA" id="ARBA00022840"/>
    </source>
</evidence>
<dbReference type="GO" id="GO:0005525">
    <property type="term" value="F:GTP binding"/>
    <property type="evidence" value="ECO:0007669"/>
    <property type="project" value="UniProtKB-KW"/>
</dbReference>
<dbReference type="GO" id="GO:0034511">
    <property type="term" value="F:U3 snoRNA binding"/>
    <property type="evidence" value="ECO:0007669"/>
    <property type="project" value="TreeGrafter"/>
</dbReference>
<keyword evidence="8" id="KW-0539">Nucleus</keyword>
<feature type="region of interest" description="Disordered" evidence="12">
    <location>
        <begin position="1"/>
        <end position="41"/>
    </location>
</feature>
<comment type="caution">
    <text evidence="14">The sequence shown here is derived from an EMBL/GenBank/DDBJ whole genome shotgun (WGS) entry which is preliminary data.</text>
</comment>
<evidence type="ECO:0000256" key="11">
    <source>
        <dbReference type="SAM" id="Coils"/>
    </source>
</evidence>
<dbReference type="GO" id="GO:0005654">
    <property type="term" value="C:nucleoplasm"/>
    <property type="evidence" value="ECO:0007669"/>
    <property type="project" value="UniProtKB-ARBA"/>
</dbReference>
<dbReference type="SMART" id="SM00785">
    <property type="entry name" value="AARP2CN"/>
    <property type="match status" value="1"/>
</dbReference>
<evidence type="ECO:0000256" key="5">
    <source>
        <dbReference type="ARBA" id="ARBA00022801"/>
    </source>
</evidence>
<dbReference type="OrthoDB" id="10260897at2759"/>
<dbReference type="Proteomes" id="UP000291343">
    <property type="component" value="Unassembled WGS sequence"/>
</dbReference>
<reference evidence="14 15" key="1">
    <citation type="journal article" date="2017" name="Gigascience">
        <title>Genome sequence of the small brown planthopper, Laodelphax striatellus.</title>
        <authorList>
            <person name="Zhu J."/>
            <person name="Jiang F."/>
            <person name="Wang X."/>
            <person name="Yang P."/>
            <person name="Bao Y."/>
            <person name="Zhao W."/>
            <person name="Wang W."/>
            <person name="Lu H."/>
            <person name="Wang Q."/>
            <person name="Cui N."/>
            <person name="Li J."/>
            <person name="Chen X."/>
            <person name="Luo L."/>
            <person name="Yu J."/>
            <person name="Kang L."/>
            <person name="Cui F."/>
        </authorList>
    </citation>
    <scope>NUCLEOTIDE SEQUENCE [LARGE SCALE GENOMIC DNA]</scope>
    <source>
        <strain evidence="14">Lst14</strain>
    </source>
</reference>
<name>A0A482WQL0_LAOST</name>
<dbReference type="InParanoid" id="A0A482WQL0"/>
<dbReference type="InterPro" id="IPR012948">
    <property type="entry name" value="AARP2CN"/>
</dbReference>
<dbReference type="PROSITE" id="PS51714">
    <property type="entry name" value="G_BMS1"/>
    <property type="match status" value="1"/>
</dbReference>
<gene>
    <name evidence="14" type="ORF">LSTR_LSTR005094</name>
</gene>
<evidence type="ECO:0000256" key="10">
    <source>
        <dbReference type="ARBA" id="ARBA00061391"/>
    </source>
</evidence>
<keyword evidence="5" id="KW-0378">Hydrolase</keyword>
<dbReference type="AlphaFoldDB" id="A0A482WQL0"/>
<dbReference type="GO" id="GO:0000479">
    <property type="term" value="P:endonucleolytic cleavage of tricistronic rRNA transcript (SSU-rRNA, 5.8S rRNA, LSU-rRNA)"/>
    <property type="evidence" value="ECO:0007669"/>
    <property type="project" value="TreeGrafter"/>
</dbReference>
<feature type="domain" description="Bms1-type G" evidence="13">
    <location>
        <begin position="80"/>
        <end position="245"/>
    </location>
</feature>
<accession>A0A482WQL0</accession>
<protein>
    <recommendedName>
        <fullName evidence="13">Bms1-type G domain-containing protein</fullName>
    </recommendedName>
</protein>
<dbReference type="PANTHER" id="PTHR12858">
    <property type="entry name" value="RIBOSOME BIOGENESIS PROTEIN"/>
    <property type="match status" value="1"/>
</dbReference>
<dbReference type="STRING" id="195883.A0A482WQL0"/>
<feature type="coiled-coil region" evidence="11">
    <location>
        <begin position="563"/>
        <end position="590"/>
    </location>
</feature>
<organism evidence="14 15">
    <name type="scientific">Laodelphax striatellus</name>
    <name type="common">Small brown planthopper</name>
    <name type="synonym">Delphax striatella</name>
    <dbReference type="NCBI Taxonomy" id="195883"/>
    <lineage>
        <taxon>Eukaryota</taxon>
        <taxon>Metazoa</taxon>
        <taxon>Ecdysozoa</taxon>
        <taxon>Arthropoda</taxon>
        <taxon>Hexapoda</taxon>
        <taxon>Insecta</taxon>
        <taxon>Pterygota</taxon>
        <taxon>Neoptera</taxon>
        <taxon>Paraneoptera</taxon>
        <taxon>Hemiptera</taxon>
        <taxon>Auchenorrhyncha</taxon>
        <taxon>Fulgoroidea</taxon>
        <taxon>Delphacidae</taxon>
        <taxon>Criomorphinae</taxon>
        <taxon>Laodelphax</taxon>
    </lineage>
</organism>
<dbReference type="GO" id="GO:0030686">
    <property type="term" value="C:90S preribosome"/>
    <property type="evidence" value="ECO:0007669"/>
    <property type="project" value="TreeGrafter"/>
</dbReference>
<dbReference type="SUPFAM" id="SSF52540">
    <property type="entry name" value="P-loop containing nucleoside triphosphate hydrolases"/>
    <property type="match status" value="1"/>
</dbReference>
<proteinExistence type="inferred from homology"/>
<feature type="region of interest" description="Disordered" evidence="12">
    <location>
        <begin position="1067"/>
        <end position="1117"/>
    </location>
</feature>
<evidence type="ECO:0000256" key="7">
    <source>
        <dbReference type="ARBA" id="ARBA00023134"/>
    </source>
</evidence>
<dbReference type="InterPro" id="IPR027417">
    <property type="entry name" value="P-loop_NTPase"/>
</dbReference>
<sequence>MDELNDGSKKSHKKPHSGRKAEKKDKKKNQHIQELTDAQRNPKAFTFNSAVRAERNFRRGQDIQTKKHHVPKVDRTPIEPPPILVVVVGPPKVGKSLLIHCLIKSFTKQPLTTLKGPVTVVTGKKRRITFMECNNDINSMIDLAKIADLVLLLIDASFGFEMEIFEFLNICQVHGMPKIMGVLTHLDMLKNTKALKKTKKTLKHRFWTEVYAGAKLFYLSGILHNEYLRNEVKNLGRFISVMKFRPLIWQMTHPYLLADRMEDLTSPEVLRQNDKADRTVSVYGYMRGIPLIKNSSVHIPGCGDFLLKDVSFLPDPCPLPEQLKKRALGEKERLIYAPFSGVGGIVYDKDAVYIELAGSHSHTKTSSGEQPVRDMVSNILESKNTLDSKIAQSEVQLFSNAAPILASEFQSESTNSNLPEGISLKHVDDNGRQRRKVVFNDDNDDDDGDNMEVDGDDDDEEDDEGIEKDNSDSDLSDVEVKKVDSADDDDSSEDDLMEDKTGLNWKSNLAQKAANAFLERQADSASLWKLVYGETKFQGIRGVRGKEEEGNKEEDLEEGLFKMVKQNEDKKLLEKDMMDLEDVTKKINKEQSRDWSQEAVRNTIKDCFVTGKWKSTEDARKLLHGDKIDDDDDDICDGDFEDLETGEKHEGKPEESTAEPEDEDKSKEKLAEKKKKLKEKFDVEYDDGKDGGDKTWYDELRREATEQAELNRKQFEDMDDALRVQLEGFRAGQRLIIELDKVPCELVTNFDASYPLIVGSLQPGEENVGFVKARVKKHRWFERILKTNDPLIISLGWRRFQTIAVYSKLEDNLRHRMLKYTPQHVACMAHFWGPITRTGTGLLAVQDVAARQSGFRIVATGTVLDTNQTTEITKKLKLTGVPYKIYKKTAFIKDMFNSNLEVARFEGARIKTVSNIRGQIKKAESKPEGAFRATFEDKIQLSDIVFCRTWYKVEVPKMYNPVTSLLLPAESKNSWRGMKTVGQLKREQGVHSQPQSDSLYSEIQRDPVVFKPLSIPRRLQKELPYRMKPKHRHNMRKNAPKLDRVAVVRDVEESKVASLMAKLKSNYKAKVRQQKREMSARVKQHRQTNHLEEMQRQRKRAEKIKSQHRKQAKKQNH</sequence>
<feature type="compositionally biased region" description="Acidic residues" evidence="12">
    <location>
        <begin position="486"/>
        <end position="497"/>
    </location>
</feature>
<dbReference type="InterPro" id="IPR030387">
    <property type="entry name" value="G_Bms1/Tsr1_dom"/>
</dbReference>
<dbReference type="InterPro" id="IPR039761">
    <property type="entry name" value="Bms1/Tsr1"/>
</dbReference>
<evidence type="ECO:0000256" key="2">
    <source>
        <dbReference type="ARBA" id="ARBA00022517"/>
    </source>
</evidence>
<feature type="compositionally biased region" description="Basic and acidic residues" evidence="12">
    <location>
        <begin position="423"/>
        <end position="432"/>
    </location>
</feature>
<evidence type="ECO:0000256" key="9">
    <source>
        <dbReference type="ARBA" id="ARBA00049117"/>
    </source>
</evidence>
<keyword evidence="11" id="KW-0175">Coiled coil</keyword>
<evidence type="ECO:0000313" key="15">
    <source>
        <dbReference type="Proteomes" id="UP000291343"/>
    </source>
</evidence>
<keyword evidence="4" id="KW-0547">Nucleotide-binding</keyword>
<evidence type="ECO:0000256" key="8">
    <source>
        <dbReference type="ARBA" id="ARBA00023242"/>
    </source>
</evidence>
<keyword evidence="15" id="KW-1185">Reference proteome</keyword>
<comment type="subcellular location">
    <subcellularLocation>
        <location evidence="1">Nucleus</location>
        <location evidence="1">Nucleolus</location>
    </subcellularLocation>
</comment>
<evidence type="ECO:0000256" key="4">
    <source>
        <dbReference type="ARBA" id="ARBA00022741"/>
    </source>
</evidence>
<keyword evidence="7" id="KW-0342">GTP-binding</keyword>
<keyword evidence="2" id="KW-0690">Ribosome biogenesis</keyword>
<dbReference type="SMART" id="SM01362">
    <property type="entry name" value="DUF663"/>
    <property type="match status" value="1"/>
</dbReference>
<dbReference type="GO" id="GO:0032040">
    <property type="term" value="C:small-subunit processome"/>
    <property type="evidence" value="ECO:0007669"/>
    <property type="project" value="UniProtKB-ARBA"/>
</dbReference>